<comment type="similarity">
    <text evidence="3 17">Belongs to the complex I subunit 4 family.</text>
</comment>
<keyword evidence="11 17" id="KW-1133">Transmembrane helix</keyword>
<gene>
    <name evidence="19" type="primary">ND4</name>
</gene>
<dbReference type="PANTHER" id="PTHR43507">
    <property type="entry name" value="NADH-UBIQUINONE OXIDOREDUCTASE CHAIN 4"/>
    <property type="match status" value="1"/>
</dbReference>
<dbReference type="GO" id="GO:0003954">
    <property type="term" value="F:NADH dehydrogenase activity"/>
    <property type="evidence" value="ECO:0007669"/>
    <property type="project" value="TreeGrafter"/>
</dbReference>
<protein>
    <recommendedName>
        <fullName evidence="5 17">NADH-ubiquinone oxidoreductase chain 4</fullName>
        <ecNumber evidence="4 17">7.1.1.2</ecNumber>
    </recommendedName>
</protein>
<keyword evidence="9" id="KW-1278">Translocase</keyword>
<comment type="function">
    <text evidence="1">Core subunit of the mitochondrial membrane respiratory chain NADH dehydrogenase (Complex I) that is believed to belong to the minimal assembly required for catalysis. Complex I functions in the transfer of electrons from NADH to the respiratory chain. The immediate electron acceptor for the enzyme is believed to be ubiquinone.</text>
</comment>
<evidence type="ECO:0000256" key="12">
    <source>
        <dbReference type="ARBA" id="ARBA00023027"/>
    </source>
</evidence>
<organism evidence="19">
    <name type="scientific">Thelazia callipaeda</name>
    <name type="common">Oriental eyeworm</name>
    <name type="synonym">Parasitic nematode</name>
    <dbReference type="NCBI Taxonomy" id="103827"/>
    <lineage>
        <taxon>Eukaryota</taxon>
        <taxon>Metazoa</taxon>
        <taxon>Ecdysozoa</taxon>
        <taxon>Nematoda</taxon>
        <taxon>Chromadorea</taxon>
        <taxon>Rhabditida</taxon>
        <taxon>Spirurina</taxon>
        <taxon>Spiruromorpha</taxon>
        <taxon>Thelazioidea</taxon>
        <taxon>Thelaziidae</taxon>
        <taxon>Thelazia</taxon>
    </lineage>
</organism>
<feature type="transmembrane region" description="Helical" evidence="17">
    <location>
        <begin position="92"/>
        <end position="112"/>
    </location>
</feature>
<dbReference type="AlphaFoldDB" id="A0A1E1GJ23"/>
<dbReference type="GO" id="GO:0015990">
    <property type="term" value="P:electron transport coupled proton transport"/>
    <property type="evidence" value="ECO:0007669"/>
    <property type="project" value="TreeGrafter"/>
</dbReference>
<accession>A0A1E1GJ23</accession>
<feature type="transmembrane region" description="Helical" evidence="17">
    <location>
        <begin position="274"/>
        <end position="292"/>
    </location>
</feature>
<dbReference type="GO" id="GO:0042773">
    <property type="term" value="P:ATP synthesis coupled electron transport"/>
    <property type="evidence" value="ECO:0007669"/>
    <property type="project" value="InterPro"/>
</dbReference>
<evidence type="ECO:0000256" key="17">
    <source>
        <dbReference type="RuleBase" id="RU003297"/>
    </source>
</evidence>
<comment type="subcellular location">
    <subcellularLocation>
        <location evidence="2 17">Mitochondrion membrane</location>
        <topology evidence="2 17">Multi-pass membrane protein</topology>
    </subcellularLocation>
</comment>
<evidence type="ECO:0000256" key="16">
    <source>
        <dbReference type="ARBA" id="ARBA00049551"/>
    </source>
</evidence>
<feature type="transmembrane region" description="Helical" evidence="17">
    <location>
        <begin position="157"/>
        <end position="180"/>
    </location>
</feature>
<dbReference type="GO" id="GO:0008137">
    <property type="term" value="F:NADH dehydrogenase (ubiquinone) activity"/>
    <property type="evidence" value="ECO:0007669"/>
    <property type="project" value="UniProtKB-UniRule"/>
</dbReference>
<feature type="transmembrane region" description="Helical" evidence="17">
    <location>
        <begin position="124"/>
        <end position="151"/>
    </location>
</feature>
<evidence type="ECO:0000256" key="1">
    <source>
        <dbReference type="ARBA" id="ARBA00003257"/>
    </source>
</evidence>
<feature type="transmembrane region" description="Helical" evidence="17">
    <location>
        <begin position="192"/>
        <end position="210"/>
    </location>
</feature>
<dbReference type="PANTHER" id="PTHR43507:SF20">
    <property type="entry name" value="NADH-UBIQUINONE OXIDOREDUCTASE CHAIN 4"/>
    <property type="match status" value="1"/>
</dbReference>
<evidence type="ECO:0000256" key="15">
    <source>
        <dbReference type="ARBA" id="ARBA00023136"/>
    </source>
</evidence>
<evidence type="ECO:0000256" key="5">
    <source>
        <dbReference type="ARBA" id="ARBA00021006"/>
    </source>
</evidence>
<feature type="transmembrane region" description="Helical" evidence="17">
    <location>
        <begin position="390"/>
        <end position="409"/>
    </location>
</feature>
<evidence type="ECO:0000256" key="11">
    <source>
        <dbReference type="ARBA" id="ARBA00022989"/>
    </source>
</evidence>
<keyword evidence="7 17" id="KW-0679">Respiratory chain</keyword>
<keyword evidence="10 17" id="KW-0249">Electron transport</keyword>
<evidence type="ECO:0000256" key="14">
    <source>
        <dbReference type="ARBA" id="ARBA00023128"/>
    </source>
</evidence>
<dbReference type="InterPro" id="IPR001750">
    <property type="entry name" value="ND/Mrp_TM"/>
</dbReference>
<dbReference type="GO" id="GO:0031966">
    <property type="term" value="C:mitochondrial membrane"/>
    <property type="evidence" value="ECO:0007669"/>
    <property type="project" value="UniProtKB-SubCell"/>
</dbReference>
<feature type="transmembrane region" description="Helical" evidence="17">
    <location>
        <begin position="246"/>
        <end position="268"/>
    </location>
</feature>
<keyword evidence="15 17" id="KW-0472">Membrane</keyword>
<comment type="function">
    <text evidence="17">Core subunit of the mitochondrial membrane respiratory chain NADH dehydrogenase (Complex I) which catalyzes electron transfer from NADH through the respiratory chain, using ubiquinone as an electron acceptor. Essential for the catalytic activity and assembly of complex I.</text>
</comment>
<evidence type="ECO:0000256" key="7">
    <source>
        <dbReference type="ARBA" id="ARBA00022660"/>
    </source>
</evidence>
<feature type="transmembrane region" description="Helical" evidence="17">
    <location>
        <begin position="304"/>
        <end position="325"/>
    </location>
</feature>
<geneLocation type="mitochondrion" evidence="19"/>
<name>A0A1E1GJ23_THECL</name>
<evidence type="ECO:0000259" key="18">
    <source>
        <dbReference type="Pfam" id="PF00361"/>
    </source>
</evidence>
<feature type="transmembrane region" description="Helical" evidence="17">
    <location>
        <begin position="12"/>
        <end position="33"/>
    </location>
</feature>
<dbReference type="EMBL" id="AP017700">
    <property type="protein sequence ID" value="BAV82858.1"/>
    <property type="molecule type" value="Genomic_DNA"/>
</dbReference>
<feature type="domain" description="NADH:quinone oxidoreductase/Mrp antiporter transmembrane" evidence="18">
    <location>
        <begin position="89"/>
        <end position="359"/>
    </location>
</feature>
<dbReference type="InterPro" id="IPR003918">
    <property type="entry name" value="NADH_UbQ_OxRdtase"/>
</dbReference>
<evidence type="ECO:0000256" key="2">
    <source>
        <dbReference type="ARBA" id="ARBA00004225"/>
    </source>
</evidence>
<sequence length="410" mass="48282">MILFFFVSLSFFTNFFVFFLLMVFFIFLGILDFSWSGCFLFFDSLNFLFLGFMSVFILGFIMLVEMNSSLVFYSLLVIMFSMYFFFSGGVILFYIFYELTMIPILFCLLGFGSQVEKISACYYLVFYTLFFGFPFLFFFSHVFSFFNFVYFDFYMSFEFVFILTLCFLVKFPLYFFHVWLPKAHVEAPTSASMVLAGVMLKLGGAGVYRLSKSLGFFGMEFFLFLSFLSMVICSFICMSQSDSKCLAAYSSICHMGFVFFSEILMVYWGKSMALIVMLAHGYTSVMMFYFIGELYHLCGSRLIYYLRGYFNLSLLGCFFFCSVMMSNFSFPSSLSFFSEYVMINFGVLVFLLGFVFLFFYYMISFYYSVYLMVCFLMGQKVFLNFVEGRFFFVVSLVLMSYNFFWFGYII</sequence>
<dbReference type="Pfam" id="PF00361">
    <property type="entry name" value="Proton_antipo_M"/>
    <property type="match status" value="1"/>
</dbReference>
<feature type="transmembrane region" description="Helical" evidence="17">
    <location>
        <begin position="216"/>
        <end position="239"/>
    </location>
</feature>
<evidence type="ECO:0000256" key="13">
    <source>
        <dbReference type="ARBA" id="ARBA00023075"/>
    </source>
</evidence>
<keyword evidence="6 17" id="KW-0813">Transport</keyword>
<dbReference type="PRINTS" id="PR01437">
    <property type="entry name" value="NUOXDRDTASE4"/>
</dbReference>
<evidence type="ECO:0000313" key="19">
    <source>
        <dbReference type="EMBL" id="BAV82858.1"/>
    </source>
</evidence>
<proteinExistence type="inferred from homology"/>
<evidence type="ECO:0000256" key="10">
    <source>
        <dbReference type="ARBA" id="ARBA00022982"/>
    </source>
</evidence>
<dbReference type="GO" id="GO:0048039">
    <property type="term" value="F:ubiquinone binding"/>
    <property type="evidence" value="ECO:0007669"/>
    <property type="project" value="TreeGrafter"/>
</dbReference>
<evidence type="ECO:0000256" key="6">
    <source>
        <dbReference type="ARBA" id="ARBA00022448"/>
    </source>
</evidence>
<keyword evidence="12 17" id="KW-0520">NAD</keyword>
<evidence type="ECO:0000256" key="4">
    <source>
        <dbReference type="ARBA" id="ARBA00012944"/>
    </source>
</evidence>
<dbReference type="EC" id="7.1.1.2" evidence="4 17"/>
<feature type="transmembrane region" description="Helical" evidence="17">
    <location>
        <begin position="345"/>
        <end position="378"/>
    </location>
</feature>
<keyword evidence="13 17" id="KW-0830">Ubiquinone</keyword>
<evidence type="ECO:0000256" key="3">
    <source>
        <dbReference type="ARBA" id="ARBA00009025"/>
    </source>
</evidence>
<comment type="catalytic activity">
    <reaction evidence="16 17">
        <text>a ubiquinone + NADH + 5 H(+)(in) = a ubiquinol + NAD(+) + 4 H(+)(out)</text>
        <dbReference type="Rhea" id="RHEA:29091"/>
        <dbReference type="Rhea" id="RHEA-COMP:9565"/>
        <dbReference type="Rhea" id="RHEA-COMP:9566"/>
        <dbReference type="ChEBI" id="CHEBI:15378"/>
        <dbReference type="ChEBI" id="CHEBI:16389"/>
        <dbReference type="ChEBI" id="CHEBI:17976"/>
        <dbReference type="ChEBI" id="CHEBI:57540"/>
        <dbReference type="ChEBI" id="CHEBI:57945"/>
        <dbReference type="EC" id="7.1.1.2"/>
    </reaction>
</comment>
<keyword evidence="14 17" id="KW-0496">Mitochondrion</keyword>
<feature type="transmembrane region" description="Helical" evidence="17">
    <location>
        <begin position="45"/>
        <end position="63"/>
    </location>
</feature>
<reference evidence="19" key="1">
    <citation type="submission" date="2016-10" db="EMBL/GenBank/DDBJ databases">
        <title>Complete mitochondrial genomes of 50 helminths species.</title>
        <authorList>
            <person name="Kikuchi T."/>
            <person name="Holroyd N."/>
            <person name="Berriman M."/>
        </authorList>
    </citation>
    <scope>NUCLEOTIDE SEQUENCE</scope>
</reference>
<evidence type="ECO:0000256" key="9">
    <source>
        <dbReference type="ARBA" id="ARBA00022967"/>
    </source>
</evidence>
<feature type="transmembrane region" description="Helical" evidence="17">
    <location>
        <begin position="70"/>
        <end position="86"/>
    </location>
</feature>
<keyword evidence="8 17" id="KW-0812">Transmembrane</keyword>
<evidence type="ECO:0000256" key="8">
    <source>
        <dbReference type="ARBA" id="ARBA00022692"/>
    </source>
</evidence>